<protein>
    <submittedName>
        <fullName evidence="6">Lactate dehydrogenase</fullName>
    </submittedName>
</protein>
<dbReference type="PATRIC" id="fig|908627.4.peg.9360"/>
<dbReference type="Pfam" id="PF01565">
    <property type="entry name" value="FAD_binding_4"/>
    <property type="match status" value="1"/>
</dbReference>
<dbReference type="Gene3D" id="3.30.70.2740">
    <property type="match status" value="1"/>
</dbReference>
<dbReference type="Gene3D" id="3.30.43.10">
    <property type="entry name" value="Uridine Diphospho-n-acetylenolpyruvylglucosamine Reductase, domain 2"/>
    <property type="match status" value="1"/>
</dbReference>
<organism evidence="6 7">
    <name type="scientific">Caballeronia mineralivorans PML1(12)</name>
    <dbReference type="NCBI Taxonomy" id="908627"/>
    <lineage>
        <taxon>Bacteria</taxon>
        <taxon>Pseudomonadati</taxon>
        <taxon>Pseudomonadota</taxon>
        <taxon>Betaproteobacteria</taxon>
        <taxon>Burkholderiales</taxon>
        <taxon>Burkholderiaceae</taxon>
        <taxon>Caballeronia</taxon>
    </lineage>
</organism>
<evidence type="ECO:0000256" key="4">
    <source>
        <dbReference type="ARBA" id="ARBA00022827"/>
    </source>
</evidence>
<dbReference type="GO" id="GO:0071949">
    <property type="term" value="F:FAD binding"/>
    <property type="evidence" value="ECO:0007669"/>
    <property type="project" value="InterPro"/>
</dbReference>
<evidence type="ECO:0000256" key="3">
    <source>
        <dbReference type="ARBA" id="ARBA00022630"/>
    </source>
</evidence>
<comment type="cofactor">
    <cofactor evidence="1">
        <name>FAD</name>
        <dbReference type="ChEBI" id="CHEBI:57692"/>
    </cofactor>
</comment>
<name>A0A0J1CIR1_9BURK</name>
<evidence type="ECO:0000256" key="1">
    <source>
        <dbReference type="ARBA" id="ARBA00001974"/>
    </source>
</evidence>
<dbReference type="GO" id="GO:0003824">
    <property type="term" value="F:catalytic activity"/>
    <property type="evidence" value="ECO:0007669"/>
    <property type="project" value="InterPro"/>
</dbReference>
<dbReference type="GO" id="GO:0022904">
    <property type="term" value="P:respiratory electron transport chain"/>
    <property type="evidence" value="ECO:0007669"/>
    <property type="project" value="TreeGrafter"/>
</dbReference>
<dbReference type="EMBL" id="AEJF01000258">
    <property type="protein sequence ID" value="KLU20366.1"/>
    <property type="molecule type" value="Genomic_DNA"/>
</dbReference>
<dbReference type="SUPFAM" id="SSF55103">
    <property type="entry name" value="FAD-linked oxidases, C-terminal domain"/>
    <property type="match status" value="1"/>
</dbReference>
<accession>A0A0J1CIR1</accession>
<dbReference type="InterPro" id="IPR051264">
    <property type="entry name" value="FAD-oxidored/transferase_4"/>
</dbReference>
<dbReference type="Pfam" id="PF02913">
    <property type="entry name" value="FAD-oxidase_C"/>
    <property type="match status" value="1"/>
</dbReference>
<dbReference type="PANTHER" id="PTHR43716">
    <property type="entry name" value="D-2-HYDROXYGLUTARATE DEHYDROGENASE, MITOCHONDRIAL"/>
    <property type="match status" value="1"/>
</dbReference>
<dbReference type="InterPro" id="IPR016169">
    <property type="entry name" value="FAD-bd_PCMH_sub2"/>
</dbReference>
<dbReference type="RefSeq" id="WP_047898086.1">
    <property type="nucleotide sequence ID" value="NZ_AEJF01000258.1"/>
</dbReference>
<dbReference type="Gene3D" id="3.30.70.2190">
    <property type="match status" value="1"/>
</dbReference>
<dbReference type="Proteomes" id="UP000035963">
    <property type="component" value="Unassembled WGS sequence"/>
</dbReference>
<dbReference type="Gene3D" id="1.10.45.10">
    <property type="entry name" value="Vanillyl-alcohol Oxidase, Chain A, domain 4"/>
    <property type="match status" value="1"/>
</dbReference>
<comment type="caution">
    <text evidence="6">The sequence shown here is derived from an EMBL/GenBank/DDBJ whole genome shotgun (WGS) entry which is preliminary data.</text>
</comment>
<dbReference type="AlphaFoldDB" id="A0A0J1CIR1"/>
<dbReference type="PROSITE" id="PS51387">
    <property type="entry name" value="FAD_PCMH"/>
    <property type="match status" value="1"/>
</dbReference>
<keyword evidence="7" id="KW-1185">Reference proteome</keyword>
<proteinExistence type="inferred from homology"/>
<dbReference type="InterPro" id="IPR036318">
    <property type="entry name" value="FAD-bd_PCMH-like_sf"/>
</dbReference>
<dbReference type="PANTHER" id="PTHR43716:SF2">
    <property type="entry name" value="BLL6224 PROTEIN"/>
    <property type="match status" value="1"/>
</dbReference>
<evidence type="ECO:0000256" key="2">
    <source>
        <dbReference type="ARBA" id="ARBA00008000"/>
    </source>
</evidence>
<dbReference type="InterPro" id="IPR016167">
    <property type="entry name" value="FAD-bd_PCMH_sub1"/>
</dbReference>
<keyword evidence="3" id="KW-0285">Flavoprotein</keyword>
<dbReference type="FunFam" id="1.10.45.10:FF:000001">
    <property type="entry name" value="D-lactate dehydrogenase mitochondrial"/>
    <property type="match status" value="1"/>
</dbReference>
<dbReference type="InterPro" id="IPR004113">
    <property type="entry name" value="FAD-bd_oxidored_4_C"/>
</dbReference>
<dbReference type="InterPro" id="IPR016166">
    <property type="entry name" value="FAD-bd_PCMH"/>
</dbReference>
<reference evidence="6 7" key="1">
    <citation type="journal article" date="2015" name="Genome Announc.">
        <title>Draft Genome Sequence of Burkholderia sp. Strain PML1(12), an Ectomycorrhizosphere-Inhabiting Bacterium with Effective Mineral-Weathering Ability.</title>
        <authorList>
            <person name="Uroz S."/>
            <person name="Oger P."/>
        </authorList>
    </citation>
    <scope>NUCLEOTIDE SEQUENCE [LARGE SCALE GENOMIC DNA]</scope>
    <source>
        <strain evidence="7">PML1(12)</strain>
    </source>
</reference>
<dbReference type="InterPro" id="IPR016171">
    <property type="entry name" value="Vanillyl_alc_oxidase_C-sub2"/>
</dbReference>
<comment type="similarity">
    <text evidence="2">Belongs to the FAD-binding oxidoreductase/transferase type 4 family.</text>
</comment>
<evidence type="ECO:0000313" key="7">
    <source>
        <dbReference type="Proteomes" id="UP000035963"/>
    </source>
</evidence>
<evidence type="ECO:0000313" key="6">
    <source>
        <dbReference type="EMBL" id="KLU20366.1"/>
    </source>
</evidence>
<dbReference type="InterPro" id="IPR016164">
    <property type="entry name" value="FAD-linked_Oxase-like_C"/>
</dbReference>
<dbReference type="OrthoDB" id="8522822at2"/>
<keyword evidence="4" id="KW-0274">FAD</keyword>
<feature type="domain" description="FAD-binding PCMH-type" evidence="5">
    <location>
        <begin position="37"/>
        <end position="218"/>
    </location>
</feature>
<evidence type="ECO:0000259" key="5">
    <source>
        <dbReference type="PROSITE" id="PS51387"/>
    </source>
</evidence>
<sequence>MNSNSLVAAMRELVGNANVVDAPSDMEPHLIDWRKRHSGKAACVVFPRTTAQVSKVLAFCNDNAVKVFPQGGNTSVCGGSVPDNSGQSVLLNMRKMNRVIELNPRNNSMTVEAGCVLADIQAAALEADRLFPLTLGAEGSCQIGGNIATNAGGTNVLRFGNTRDLILGIEVVLADGRIWNGLRSLRKNNSGYDLKNLFIGSEGTLGVVTAATLKLFPRPRAVATAMLGVETVSAAVDEGLKLQAAFPGELVGLELISQSEFDISLRHAANTRNPFQKTPSWTVLVELAAATGTSESLADKLTDALSDSFSDGVVQDAVIASSEQQREDIWRIRHSVTEANGREGMGLTHDIAVPTYRIPDFVELAGRALAEHHPAAVPVVVGHMGDGNLHYIAMFKHEYWASVEDKAAVQLKLSHLLYDIAAGMGGTFSAEHGIGSLHVSEMGVYKDAAEIALMQEFKQLLDPRDTMNPGRVLPKATAAFQSD</sequence>
<dbReference type="SUPFAM" id="SSF56176">
    <property type="entry name" value="FAD-binding/transporter-associated domain-like"/>
    <property type="match status" value="1"/>
</dbReference>
<gene>
    <name evidence="6" type="ORF">EOS_41635</name>
</gene>
<dbReference type="InterPro" id="IPR006094">
    <property type="entry name" value="Oxid_FAD_bind_N"/>
</dbReference>
<dbReference type="Gene3D" id="3.30.465.10">
    <property type="match status" value="1"/>
</dbReference>